<name>A0A3Q7JGR2_SOLLC</name>
<accession>A0A3Q7JGR2</accession>
<evidence type="ECO:0000313" key="2">
    <source>
        <dbReference type="Proteomes" id="UP000004994"/>
    </source>
</evidence>
<keyword evidence="2" id="KW-1185">Reference proteome</keyword>
<protein>
    <submittedName>
        <fullName evidence="1">Uncharacterized protein</fullName>
    </submittedName>
</protein>
<dbReference type="InParanoid" id="A0A3Q7JGR2"/>
<evidence type="ECO:0000313" key="1">
    <source>
        <dbReference type="EnsemblPlants" id="Solyc10g085250.2.1.1"/>
    </source>
</evidence>
<proteinExistence type="predicted"/>
<dbReference type="PaxDb" id="4081-Solyc10g085250.1.1"/>
<dbReference type="EnsemblPlants" id="Solyc10g085250.2.1">
    <property type="protein sequence ID" value="Solyc10g085250.2.1.1"/>
    <property type="gene ID" value="Solyc10g085250.2"/>
</dbReference>
<sequence>MQHWKCAGQCWEALTEWLHHQRKS</sequence>
<dbReference type="Gramene" id="Solyc10g085250.2.1">
    <property type="protein sequence ID" value="Solyc10g085250.2.1.1"/>
    <property type="gene ID" value="Solyc10g085250.2"/>
</dbReference>
<reference evidence="1" key="1">
    <citation type="journal article" date="2012" name="Nature">
        <title>The tomato genome sequence provides insights into fleshy fruit evolution.</title>
        <authorList>
            <consortium name="Tomato Genome Consortium"/>
        </authorList>
    </citation>
    <scope>NUCLEOTIDE SEQUENCE [LARGE SCALE GENOMIC DNA]</scope>
    <source>
        <strain evidence="1">cv. Heinz 1706</strain>
    </source>
</reference>
<dbReference type="Proteomes" id="UP000004994">
    <property type="component" value="Chromosome 10"/>
</dbReference>
<organism evidence="1">
    <name type="scientific">Solanum lycopersicum</name>
    <name type="common">Tomato</name>
    <name type="synonym">Lycopersicon esculentum</name>
    <dbReference type="NCBI Taxonomy" id="4081"/>
    <lineage>
        <taxon>Eukaryota</taxon>
        <taxon>Viridiplantae</taxon>
        <taxon>Streptophyta</taxon>
        <taxon>Embryophyta</taxon>
        <taxon>Tracheophyta</taxon>
        <taxon>Spermatophyta</taxon>
        <taxon>Magnoliopsida</taxon>
        <taxon>eudicotyledons</taxon>
        <taxon>Gunneridae</taxon>
        <taxon>Pentapetalae</taxon>
        <taxon>asterids</taxon>
        <taxon>lamiids</taxon>
        <taxon>Solanales</taxon>
        <taxon>Solanaceae</taxon>
        <taxon>Solanoideae</taxon>
        <taxon>Solaneae</taxon>
        <taxon>Solanum</taxon>
        <taxon>Solanum subgen. Lycopersicon</taxon>
    </lineage>
</organism>
<dbReference type="AlphaFoldDB" id="A0A3Q7JGR2"/>
<reference evidence="1" key="2">
    <citation type="submission" date="2019-01" db="UniProtKB">
        <authorList>
            <consortium name="EnsemblPlants"/>
        </authorList>
    </citation>
    <scope>IDENTIFICATION</scope>
    <source>
        <strain evidence="1">cv. Heinz 1706</strain>
    </source>
</reference>